<name>A0A0J9XJ52_GEOCN</name>
<protein>
    <submittedName>
        <fullName evidence="2">Uncharacterized protein</fullName>
    </submittedName>
</protein>
<dbReference type="Proteomes" id="UP000242525">
    <property type="component" value="Unassembled WGS sequence"/>
</dbReference>
<comment type="caution">
    <text evidence="2">The sequence shown here is derived from an EMBL/GenBank/DDBJ whole genome shotgun (WGS) entry which is preliminary data.</text>
</comment>
<feature type="region of interest" description="Disordered" evidence="1">
    <location>
        <begin position="294"/>
        <end position="350"/>
    </location>
</feature>
<keyword evidence="3" id="KW-1185">Reference proteome</keyword>
<organism evidence="2 3">
    <name type="scientific">Geotrichum candidum</name>
    <name type="common">Oospora lactis</name>
    <name type="synonym">Dipodascus geotrichum</name>
    <dbReference type="NCBI Taxonomy" id="1173061"/>
    <lineage>
        <taxon>Eukaryota</taxon>
        <taxon>Fungi</taxon>
        <taxon>Dikarya</taxon>
        <taxon>Ascomycota</taxon>
        <taxon>Saccharomycotina</taxon>
        <taxon>Dipodascomycetes</taxon>
        <taxon>Dipodascales</taxon>
        <taxon>Dipodascaceae</taxon>
        <taxon>Geotrichum</taxon>
    </lineage>
</organism>
<evidence type="ECO:0000313" key="3">
    <source>
        <dbReference type="Proteomes" id="UP000242525"/>
    </source>
</evidence>
<dbReference type="AlphaFoldDB" id="A0A0J9XJ52"/>
<feature type="compositionally biased region" description="Polar residues" evidence="1">
    <location>
        <begin position="303"/>
        <end position="313"/>
    </location>
</feature>
<evidence type="ECO:0000313" key="2">
    <source>
        <dbReference type="EMBL" id="CDO57030.1"/>
    </source>
</evidence>
<feature type="region of interest" description="Disordered" evidence="1">
    <location>
        <begin position="383"/>
        <end position="414"/>
    </location>
</feature>
<reference evidence="2" key="1">
    <citation type="submission" date="2014-03" db="EMBL/GenBank/DDBJ databases">
        <authorList>
            <person name="Casaregola S."/>
        </authorList>
    </citation>
    <scope>NUCLEOTIDE SEQUENCE [LARGE SCALE GENOMIC DNA]</scope>
    <source>
        <strain evidence="2">CLIB 918</strain>
    </source>
</reference>
<feature type="region of interest" description="Disordered" evidence="1">
    <location>
        <begin position="229"/>
        <end position="255"/>
    </location>
</feature>
<feature type="compositionally biased region" description="Low complexity" evidence="1">
    <location>
        <begin position="392"/>
        <end position="411"/>
    </location>
</feature>
<gene>
    <name evidence="2" type="ORF">BN980_GECA18s01176g</name>
</gene>
<dbReference type="EMBL" id="CCBN010000018">
    <property type="protein sequence ID" value="CDO57030.1"/>
    <property type="molecule type" value="Genomic_DNA"/>
</dbReference>
<accession>A0A0J9XJ52</accession>
<proteinExistence type="predicted"/>
<sequence>MCRSGKMPSDKPMRECINLLKRLRGLQFLDMDRTAINNNEFITIADVTPDSRFLADPGNVAFNHGIVKASLMVEVLWVYNNLRMEQEDLDEYLHAKKPLRRWGNNKPTAMLQVTDYTRNELLGSTAFATPYGCDFQDTALYVRIWEQAGLPFNAQEIVAGDLLHLSNVAFYMCTGTDGDSGTTRQMEAQISGRSPHAASIKLIRGGSIGPLEEEFAKRREAYLRTHMHNAPGRQRGGCSADRDHPSRAGGVPPVGVGIRRGEPAFMVLDKFFYDAPQGSLLTRTDLEGNEVKRQLKREHNSDSDNTGATATSTEADKGATDLPAKKKRKYPPVTVSPLVETKEGKPPDGLAPCYRGGTGLRKFDNKYFVILCKVIRTLPSSPEDWITEGQASSSSSQHNSMMSSSPINSSSQADGTKPTFNFTLYVEGQDSVVMPIQCRGQQAEYFLNLRARDAAADPIRALRALEPVLSSIGTSIWVRLLVRQQLDPANGCTWSLYNSRIVADRGR</sequence>
<evidence type="ECO:0000256" key="1">
    <source>
        <dbReference type="SAM" id="MobiDB-lite"/>
    </source>
</evidence>